<dbReference type="InterPro" id="IPR020936">
    <property type="entry name" value="TrhO"/>
</dbReference>
<dbReference type="AlphaFoldDB" id="A0A4Y1RJH1"/>
<feature type="region of interest" description="Disordered" evidence="1">
    <location>
        <begin position="455"/>
        <end position="481"/>
    </location>
</feature>
<proteinExistence type="predicted"/>
<dbReference type="Gene3D" id="3.40.250.10">
    <property type="entry name" value="Rhodanese-like domain"/>
    <property type="match status" value="1"/>
</dbReference>
<gene>
    <name evidence="3" type="ORF">Prudu_015316</name>
</gene>
<dbReference type="Pfam" id="PF17773">
    <property type="entry name" value="UPF0176_N"/>
    <property type="match status" value="1"/>
</dbReference>
<dbReference type="InterPro" id="IPR040503">
    <property type="entry name" value="TRHO_N"/>
</dbReference>
<evidence type="ECO:0000313" key="3">
    <source>
        <dbReference type="EMBL" id="BBH04235.1"/>
    </source>
</evidence>
<dbReference type="PROSITE" id="PS50206">
    <property type="entry name" value="RHODANESE_3"/>
    <property type="match status" value="1"/>
</dbReference>
<dbReference type="SMART" id="SM00450">
    <property type="entry name" value="RHOD"/>
    <property type="match status" value="1"/>
</dbReference>
<dbReference type="PANTHER" id="PTHR43268:SF3">
    <property type="entry name" value="RHODANESE-LIKE DOMAIN-CONTAINING PROTEIN 7-RELATED"/>
    <property type="match status" value="1"/>
</dbReference>
<organism evidence="3">
    <name type="scientific">Prunus dulcis</name>
    <name type="common">Almond</name>
    <name type="synonym">Amygdalus dulcis</name>
    <dbReference type="NCBI Taxonomy" id="3755"/>
    <lineage>
        <taxon>Eukaryota</taxon>
        <taxon>Viridiplantae</taxon>
        <taxon>Streptophyta</taxon>
        <taxon>Embryophyta</taxon>
        <taxon>Tracheophyta</taxon>
        <taxon>Spermatophyta</taxon>
        <taxon>Magnoliopsida</taxon>
        <taxon>eudicotyledons</taxon>
        <taxon>Gunneridae</taxon>
        <taxon>Pentapetalae</taxon>
        <taxon>rosids</taxon>
        <taxon>fabids</taxon>
        <taxon>Rosales</taxon>
        <taxon>Rosaceae</taxon>
        <taxon>Amygdaloideae</taxon>
        <taxon>Amygdaleae</taxon>
        <taxon>Prunus</taxon>
    </lineage>
</organism>
<name>A0A4Y1RJH1_PRUDU</name>
<dbReference type="SUPFAM" id="SSF52821">
    <property type="entry name" value="Rhodanese/Cell cycle control phosphatase"/>
    <property type="match status" value="1"/>
</dbReference>
<dbReference type="InterPro" id="IPR036873">
    <property type="entry name" value="Rhodanese-like_dom_sf"/>
</dbReference>
<sequence>MRGRKKDPFELPVCSSTSTCFALLIHKEHNQQSQIQRQRQRRRECLWLSERSKWKGGRSLGVALQVQQQQCTYESREDKEWVVVNFYHFVFIKDAEAEVAKHLSFLEGRDIRGRIYVNQQGINAQYSGPLRDALAYVEWLRGDERFSDILVQISAALNGHAFPKLKLRYKPSLLEGGISHLPLLDPSMRATPLTPSEWRKRLEAVNTTSEASNKDLKTNQILLDVRNGYEWDIGHFNGARRPDVDCFRSTSFGLFQPEVIAADPLENVDKEKTDILMYCTGGIRCDVYSTILRQQGFQNLYTLRGGVSHYLENEGPVQWVGNLFVFDSRLSLPPPAYKPEAITKPNRHEVSENNTFAQCYICSLQVCELRHRNCANLDCNLLYLCCMNCVKDLRGCCCLECTGAPRLRPVLPGFQRYKKWHTYRDTISQSKLANCNIQLAAFSLNLRNLHQPIIGKDKQMPNETRPGPELSRQKKIQAPEE</sequence>
<dbReference type="PANTHER" id="PTHR43268">
    <property type="entry name" value="THIOSULFATE SULFURTRANSFERASE/RHODANESE-LIKE DOMAIN-CONTAINING PROTEIN 2"/>
    <property type="match status" value="1"/>
</dbReference>
<dbReference type="Pfam" id="PF00581">
    <property type="entry name" value="Rhodanese"/>
    <property type="match status" value="1"/>
</dbReference>
<evidence type="ECO:0000259" key="2">
    <source>
        <dbReference type="PROSITE" id="PS50206"/>
    </source>
</evidence>
<dbReference type="Pfam" id="PF12368">
    <property type="entry name" value="Rhodanese_C"/>
    <property type="match status" value="1"/>
</dbReference>
<dbReference type="CDD" id="cd01518">
    <property type="entry name" value="RHOD_YceA"/>
    <property type="match status" value="1"/>
</dbReference>
<reference evidence="3" key="1">
    <citation type="journal article" date="2019" name="Science">
        <title>Mutation of a bHLH transcription factor allowed almond domestication.</title>
        <authorList>
            <person name="Sanchez-Perez R."/>
            <person name="Pavan S."/>
            <person name="Mazzeo R."/>
            <person name="Moldovan C."/>
            <person name="Aiese Cigliano R."/>
            <person name="Del Cueto J."/>
            <person name="Ricciardi F."/>
            <person name="Lotti C."/>
            <person name="Ricciardi L."/>
            <person name="Dicenta F."/>
            <person name="Lopez-Marques R.L."/>
            <person name="Lindberg Moller B."/>
        </authorList>
    </citation>
    <scope>NUCLEOTIDE SEQUENCE</scope>
</reference>
<dbReference type="InterPro" id="IPR022111">
    <property type="entry name" value="Rhodanese_C"/>
</dbReference>
<dbReference type="EMBL" id="AP019301">
    <property type="protein sequence ID" value="BBH04235.1"/>
    <property type="molecule type" value="Genomic_DNA"/>
</dbReference>
<dbReference type="Gene3D" id="3.30.70.100">
    <property type="match status" value="1"/>
</dbReference>
<dbReference type="InterPro" id="IPR001763">
    <property type="entry name" value="Rhodanese-like_dom"/>
</dbReference>
<feature type="domain" description="Rhodanese" evidence="2">
    <location>
        <begin position="216"/>
        <end position="319"/>
    </location>
</feature>
<accession>A0A4Y1RJH1</accession>
<protein>
    <submittedName>
        <fullName evidence="3">Rhodanese/Cell cycle control phosphatase superfamily protein</fullName>
    </submittedName>
</protein>
<evidence type="ECO:0000256" key="1">
    <source>
        <dbReference type="SAM" id="MobiDB-lite"/>
    </source>
</evidence>